<feature type="transmembrane region" description="Helical" evidence="1">
    <location>
        <begin position="12"/>
        <end position="34"/>
    </location>
</feature>
<keyword evidence="1" id="KW-1133">Transmembrane helix</keyword>
<feature type="transmembrane region" description="Helical" evidence="1">
    <location>
        <begin position="112"/>
        <end position="131"/>
    </location>
</feature>
<reference evidence="2" key="2">
    <citation type="journal article" date="2015" name="J. Proteomics">
        <title>Sexual differences in the sialomes of the zebra tick, Rhipicephalus pulchellus.</title>
        <authorList>
            <person name="Tan A.W."/>
            <person name="Francischetti I.M."/>
            <person name="Slovak M."/>
            <person name="Kini R.M."/>
            <person name="Ribeiro J.M."/>
        </authorList>
    </citation>
    <scope>NUCLEOTIDE SEQUENCE</scope>
    <source>
        <tissue evidence="2">Salivary gland</tissue>
    </source>
</reference>
<dbReference type="AlphaFoldDB" id="L7MER5"/>
<name>L7MER5_RHIPC</name>
<protein>
    <submittedName>
        <fullName evidence="2">Uncharacterized protein</fullName>
    </submittedName>
</protein>
<dbReference type="EMBL" id="GACK01002712">
    <property type="protein sequence ID" value="JAA62322.1"/>
    <property type="molecule type" value="mRNA"/>
</dbReference>
<proteinExistence type="evidence at transcript level"/>
<reference evidence="2" key="1">
    <citation type="submission" date="2012-11" db="EMBL/GenBank/DDBJ databases">
        <authorList>
            <person name="Lucero-Rivera Y.E."/>
            <person name="Tovar-Ramirez D."/>
        </authorList>
    </citation>
    <scope>NUCLEOTIDE SEQUENCE</scope>
    <source>
        <tissue evidence="2">Salivary gland</tissue>
    </source>
</reference>
<feature type="non-terminal residue" evidence="2">
    <location>
        <position position="1"/>
    </location>
</feature>
<accession>L7MER5</accession>
<evidence type="ECO:0000313" key="2">
    <source>
        <dbReference type="EMBL" id="JAA62322.1"/>
    </source>
</evidence>
<evidence type="ECO:0000256" key="1">
    <source>
        <dbReference type="SAM" id="Phobius"/>
    </source>
</evidence>
<sequence length="132" mass="15038">HTLFITHRDIAVLFFFHISELFFIQKALILCPLLQGSRAQTMQHGVCVCVCACRASTINYDLGSFVTSTVRFNTATANKVQLLHTLRKLHYSHEMAQESEKHSGLQRSPENIVVMIWLPLLLFSCICLHACY</sequence>
<keyword evidence="1" id="KW-0472">Membrane</keyword>
<keyword evidence="1" id="KW-0812">Transmembrane</keyword>
<organism evidence="2">
    <name type="scientific">Rhipicephalus pulchellus</name>
    <name type="common">Yellow backed tick</name>
    <name type="synonym">Dermacentor pulchellus</name>
    <dbReference type="NCBI Taxonomy" id="72859"/>
    <lineage>
        <taxon>Eukaryota</taxon>
        <taxon>Metazoa</taxon>
        <taxon>Ecdysozoa</taxon>
        <taxon>Arthropoda</taxon>
        <taxon>Chelicerata</taxon>
        <taxon>Arachnida</taxon>
        <taxon>Acari</taxon>
        <taxon>Parasitiformes</taxon>
        <taxon>Ixodida</taxon>
        <taxon>Ixodoidea</taxon>
        <taxon>Ixodidae</taxon>
        <taxon>Rhipicephalinae</taxon>
        <taxon>Rhipicephalus</taxon>
        <taxon>Rhipicephalus</taxon>
    </lineage>
</organism>